<dbReference type="EMBL" id="JXJN01011485">
    <property type="status" value="NOT_ANNOTATED_CDS"/>
    <property type="molecule type" value="Genomic_DNA"/>
</dbReference>
<dbReference type="EMBL" id="JXJN01011488">
    <property type="status" value="NOT_ANNOTATED_CDS"/>
    <property type="molecule type" value="Genomic_DNA"/>
</dbReference>
<evidence type="ECO:0000313" key="2">
    <source>
        <dbReference type="Proteomes" id="UP000092460"/>
    </source>
</evidence>
<dbReference type="VEuPathDB" id="VectorBase:GPPI024889"/>
<dbReference type="Proteomes" id="UP000092460">
    <property type="component" value="Unassembled WGS sequence"/>
</dbReference>
<dbReference type="AlphaFoldDB" id="A0A1B0BBJ5"/>
<organism evidence="1 2">
    <name type="scientific">Glossina palpalis gambiensis</name>
    <dbReference type="NCBI Taxonomy" id="67801"/>
    <lineage>
        <taxon>Eukaryota</taxon>
        <taxon>Metazoa</taxon>
        <taxon>Ecdysozoa</taxon>
        <taxon>Arthropoda</taxon>
        <taxon>Hexapoda</taxon>
        <taxon>Insecta</taxon>
        <taxon>Pterygota</taxon>
        <taxon>Neoptera</taxon>
        <taxon>Endopterygota</taxon>
        <taxon>Diptera</taxon>
        <taxon>Brachycera</taxon>
        <taxon>Muscomorpha</taxon>
        <taxon>Hippoboscoidea</taxon>
        <taxon>Glossinidae</taxon>
        <taxon>Glossina</taxon>
    </lineage>
</organism>
<dbReference type="EnsemblMetazoa" id="GPPI024889-RA">
    <property type="protein sequence ID" value="GPPI024889-PA"/>
    <property type="gene ID" value="GPPI024889"/>
</dbReference>
<keyword evidence="2" id="KW-1185">Reference proteome</keyword>
<proteinExistence type="predicted"/>
<dbReference type="EMBL" id="JXJN01011487">
    <property type="status" value="NOT_ANNOTATED_CDS"/>
    <property type="molecule type" value="Genomic_DNA"/>
</dbReference>
<name>A0A1B0BBJ5_9MUSC</name>
<reference evidence="1" key="2">
    <citation type="submission" date="2020-05" db="UniProtKB">
        <authorList>
            <consortium name="EnsemblMetazoa"/>
        </authorList>
    </citation>
    <scope>IDENTIFICATION</scope>
    <source>
        <strain evidence="1">IAEA</strain>
    </source>
</reference>
<accession>A0A1B0BBJ5</accession>
<protein>
    <submittedName>
        <fullName evidence="1">Uncharacterized protein</fullName>
    </submittedName>
</protein>
<sequence>MAGLYQDPLGSSFLAPDPNMKYSDLFMVLLQSPDVGKFNEYFFENIFSIKGRRASERLCSLTMAAKLPSGVHFSQRVMKKLVIFPRKKAGRTFTIRIRMVKLTRKACGNRKVIKGITCLFCRKLSKANLTYEKPWTYSLLNDYEPCKAVQAENLHRISACYSINDCTKYPIGRSFCFHSVAYARESLYHHHHHQHHHHHHYEFGNITELMSHTKGSLSDCRHCHLNFTIHACLWIWQVHDELSTSLPKSATNNLIFLGRVK</sequence>
<reference evidence="2" key="1">
    <citation type="submission" date="2015-01" db="EMBL/GenBank/DDBJ databases">
        <authorList>
            <person name="Aksoy S."/>
            <person name="Warren W."/>
            <person name="Wilson R.K."/>
        </authorList>
    </citation>
    <scope>NUCLEOTIDE SEQUENCE [LARGE SCALE GENOMIC DNA]</scope>
    <source>
        <strain evidence="2">IAEA</strain>
    </source>
</reference>
<dbReference type="EMBL" id="JXJN01011486">
    <property type="status" value="NOT_ANNOTATED_CDS"/>
    <property type="molecule type" value="Genomic_DNA"/>
</dbReference>
<evidence type="ECO:0000313" key="1">
    <source>
        <dbReference type="EnsemblMetazoa" id="GPPI024889-PA"/>
    </source>
</evidence>